<evidence type="ECO:0000313" key="6">
    <source>
        <dbReference type="EMBL" id="KAA8520354.1"/>
    </source>
</evidence>
<dbReference type="Pfam" id="PF03492">
    <property type="entry name" value="Methyltransf_7"/>
    <property type="match status" value="1"/>
</dbReference>
<dbReference type="InterPro" id="IPR005299">
    <property type="entry name" value="MeTrfase_7"/>
</dbReference>
<evidence type="ECO:0000256" key="5">
    <source>
        <dbReference type="ARBA" id="ARBA00022842"/>
    </source>
</evidence>
<evidence type="ECO:0000313" key="7">
    <source>
        <dbReference type="Proteomes" id="UP000325577"/>
    </source>
</evidence>
<keyword evidence="3" id="KW-0808">Transferase</keyword>
<keyword evidence="7" id="KW-1185">Reference proteome</keyword>
<dbReference type="Proteomes" id="UP000325577">
    <property type="component" value="Linkage Group LG6"/>
</dbReference>
<reference evidence="6 7" key="1">
    <citation type="submission" date="2019-09" db="EMBL/GenBank/DDBJ databases">
        <title>A chromosome-level genome assembly of the Chinese tupelo Nyssa sinensis.</title>
        <authorList>
            <person name="Yang X."/>
            <person name="Kang M."/>
            <person name="Yang Y."/>
            <person name="Xiong H."/>
            <person name="Wang M."/>
            <person name="Zhang Z."/>
            <person name="Wang Z."/>
            <person name="Wu H."/>
            <person name="Ma T."/>
            <person name="Liu J."/>
            <person name="Xi Z."/>
        </authorList>
    </citation>
    <scope>NUCLEOTIDE SEQUENCE [LARGE SCALE GENOMIC DNA]</scope>
    <source>
        <strain evidence="6">J267</strain>
        <tissue evidence="6">Leaf</tissue>
    </source>
</reference>
<dbReference type="EMBL" id="CM018049">
    <property type="protein sequence ID" value="KAA8520354.1"/>
    <property type="molecule type" value="Genomic_DNA"/>
</dbReference>
<evidence type="ECO:0000256" key="1">
    <source>
        <dbReference type="ARBA" id="ARBA00007967"/>
    </source>
</evidence>
<organism evidence="6 7">
    <name type="scientific">Nyssa sinensis</name>
    <dbReference type="NCBI Taxonomy" id="561372"/>
    <lineage>
        <taxon>Eukaryota</taxon>
        <taxon>Viridiplantae</taxon>
        <taxon>Streptophyta</taxon>
        <taxon>Embryophyta</taxon>
        <taxon>Tracheophyta</taxon>
        <taxon>Spermatophyta</taxon>
        <taxon>Magnoliopsida</taxon>
        <taxon>eudicotyledons</taxon>
        <taxon>Gunneridae</taxon>
        <taxon>Pentapetalae</taxon>
        <taxon>asterids</taxon>
        <taxon>Cornales</taxon>
        <taxon>Nyssaceae</taxon>
        <taxon>Nyssa</taxon>
    </lineage>
</organism>
<keyword evidence="2" id="KW-0489">Methyltransferase</keyword>
<dbReference type="SUPFAM" id="SSF53335">
    <property type="entry name" value="S-adenosyl-L-methionine-dependent methyltransferases"/>
    <property type="match status" value="1"/>
</dbReference>
<evidence type="ECO:0000256" key="2">
    <source>
        <dbReference type="ARBA" id="ARBA00022603"/>
    </source>
</evidence>
<dbReference type="PANTHER" id="PTHR31009">
    <property type="entry name" value="S-ADENOSYL-L-METHIONINE:CARBOXYL METHYLTRANSFERASE FAMILY PROTEIN"/>
    <property type="match status" value="1"/>
</dbReference>
<dbReference type="GO" id="GO:0046872">
    <property type="term" value="F:metal ion binding"/>
    <property type="evidence" value="ECO:0007669"/>
    <property type="project" value="UniProtKB-KW"/>
</dbReference>
<dbReference type="GO" id="GO:0032259">
    <property type="term" value="P:methylation"/>
    <property type="evidence" value="ECO:0007669"/>
    <property type="project" value="UniProtKB-KW"/>
</dbReference>
<dbReference type="InterPro" id="IPR042086">
    <property type="entry name" value="MeTrfase_capping"/>
</dbReference>
<evidence type="ECO:0000256" key="3">
    <source>
        <dbReference type="ARBA" id="ARBA00022679"/>
    </source>
</evidence>
<dbReference type="InterPro" id="IPR029063">
    <property type="entry name" value="SAM-dependent_MTases_sf"/>
</dbReference>
<keyword evidence="4" id="KW-0479">Metal-binding</keyword>
<accession>A0A5J4ZR39</accession>
<gene>
    <name evidence="6" type="ORF">F0562_014610</name>
</gene>
<proteinExistence type="inferred from homology"/>
<name>A0A5J4ZR39_9ASTE</name>
<dbReference type="OrthoDB" id="1523883at2759"/>
<dbReference type="AlphaFoldDB" id="A0A5J4ZR39"/>
<sequence>MVLTFIGRSIADPTSKDCCCLLELLARSFLDMVAEGLIEEAGIDSFNLPYYTPYKDEVKAIIHKEGSFDLDKLEVFEVNWDASDKDDDKHFVLGKYRSGENVASRKRAVMEPLLASHFGDSIIDNLFMKCAKHVAEHLSMEKTKFFNVVISLTKK</sequence>
<dbReference type="Gene3D" id="1.10.1200.270">
    <property type="entry name" value="Methyltransferase, alpha-helical capping domain"/>
    <property type="match status" value="2"/>
</dbReference>
<protein>
    <submittedName>
        <fullName evidence="6">Uncharacterized protein</fullName>
    </submittedName>
</protein>
<comment type="similarity">
    <text evidence="1">Belongs to the methyltransferase superfamily. Type-7 methyltransferase family.</text>
</comment>
<keyword evidence="5" id="KW-0460">Magnesium</keyword>
<dbReference type="GO" id="GO:0008168">
    <property type="term" value="F:methyltransferase activity"/>
    <property type="evidence" value="ECO:0007669"/>
    <property type="project" value="UniProtKB-KW"/>
</dbReference>
<evidence type="ECO:0000256" key="4">
    <source>
        <dbReference type="ARBA" id="ARBA00022723"/>
    </source>
</evidence>